<dbReference type="Pfam" id="PF06742">
    <property type="entry name" value="DUF1214"/>
    <property type="match status" value="1"/>
</dbReference>
<dbReference type="RefSeq" id="WP_111000876.1">
    <property type="nucleotide sequence ID" value="NZ_QKTW01000028.1"/>
</dbReference>
<dbReference type="Gene3D" id="2.60.120.600">
    <property type="entry name" value="Domain of unknown function DUF1214, C-terminal domain"/>
    <property type="match status" value="1"/>
</dbReference>
<dbReference type="InterPro" id="IPR037050">
    <property type="entry name" value="DUF1254_sf"/>
</dbReference>
<dbReference type="EMBL" id="QKTW01000028">
    <property type="protein sequence ID" value="PZF70860.1"/>
    <property type="molecule type" value="Genomic_DNA"/>
</dbReference>
<evidence type="ECO:0000259" key="2">
    <source>
        <dbReference type="Pfam" id="PF06742"/>
    </source>
</evidence>
<evidence type="ECO:0008006" key="6">
    <source>
        <dbReference type="Google" id="ProtNLM"/>
    </source>
</evidence>
<dbReference type="Gene3D" id="2.60.40.1610">
    <property type="entry name" value="Domain of unknown function DUF1254"/>
    <property type="match status" value="1"/>
</dbReference>
<gene>
    <name evidence="4" type="ORF">DN068_20755</name>
</gene>
<sequence length="467" mass="50801">MKRIVSILIAASLLTACGQNNGSKNTTSAESPATNDSTVLKTVRDAYVFALPLVLMDISRRQLTDGAGKFKVPENKFYHMSQFPDANFRDVVRPNGDTYYSSAWLNLAKEPLVLTVPNTNGRYYMLPMLDAYTNVFASPGKRTTGTDAGNFLVTGPLWTGTVPEGMKQIKAPTDMVWIIGRTQVNSKEDGEKIVQPIQKQFQLTPLSAWGKPYTAPAPVTDPALPKGSPNEVAEQMPVDQMLNYANDLMVTNPPAEADKAAMDQFATIGFGPGKKFDLAKLPAGITDAVKGIPAATFKTINDKLGDAKAGTGWSPVMKTGIYGTDYMQRAFIAVLGLGANLPQDAIYPSCSFDADGNKLDGANNYVIHFDKGKTPPANAFWSLTMYDPAGYMTANPINRFTIGDRSGLKPNADGSVDIYIQHSNPGKEKESNWLPAPEGNFNVMMRVYWPKDEMINGSWTPQAVKKA</sequence>
<dbReference type="InterPro" id="IPR010621">
    <property type="entry name" value="DUF1214"/>
</dbReference>
<evidence type="ECO:0000259" key="3">
    <source>
        <dbReference type="Pfam" id="PF06863"/>
    </source>
</evidence>
<evidence type="ECO:0000313" key="5">
    <source>
        <dbReference type="Proteomes" id="UP000248745"/>
    </source>
</evidence>
<dbReference type="OrthoDB" id="40820at2"/>
<organism evidence="4 5">
    <name type="scientific">Taibaiella soli</name>
    <dbReference type="NCBI Taxonomy" id="1649169"/>
    <lineage>
        <taxon>Bacteria</taxon>
        <taxon>Pseudomonadati</taxon>
        <taxon>Bacteroidota</taxon>
        <taxon>Chitinophagia</taxon>
        <taxon>Chitinophagales</taxon>
        <taxon>Chitinophagaceae</taxon>
        <taxon>Taibaiella</taxon>
    </lineage>
</organism>
<keyword evidence="1" id="KW-0732">Signal</keyword>
<feature type="domain" description="DUF1214" evidence="2">
    <location>
        <begin position="345"/>
        <end position="451"/>
    </location>
</feature>
<feature type="signal peptide" evidence="1">
    <location>
        <begin position="1"/>
        <end position="18"/>
    </location>
</feature>
<evidence type="ECO:0000256" key="1">
    <source>
        <dbReference type="SAM" id="SignalP"/>
    </source>
</evidence>
<proteinExistence type="predicted"/>
<reference evidence="4 5" key="1">
    <citation type="submission" date="2018-06" db="EMBL/GenBank/DDBJ databases">
        <title>Mucibacter soli gen. nov., sp. nov., a new member of the family Chitinophagaceae producing mucin.</title>
        <authorList>
            <person name="Kim M.-K."/>
            <person name="Park S."/>
            <person name="Kim T.-S."/>
            <person name="Joung Y."/>
            <person name="Han J.-H."/>
            <person name="Kim S.B."/>
        </authorList>
    </citation>
    <scope>NUCLEOTIDE SEQUENCE [LARGE SCALE GENOMIC DNA]</scope>
    <source>
        <strain evidence="4 5">R1-15</strain>
    </source>
</reference>
<dbReference type="PROSITE" id="PS51257">
    <property type="entry name" value="PROKAR_LIPOPROTEIN"/>
    <property type="match status" value="1"/>
</dbReference>
<accession>A0A2W2AFB0</accession>
<evidence type="ECO:0000313" key="4">
    <source>
        <dbReference type="EMBL" id="PZF70860.1"/>
    </source>
</evidence>
<dbReference type="Pfam" id="PF06863">
    <property type="entry name" value="DUF1254"/>
    <property type="match status" value="1"/>
</dbReference>
<dbReference type="Proteomes" id="UP000248745">
    <property type="component" value="Unassembled WGS sequence"/>
</dbReference>
<keyword evidence="5" id="KW-1185">Reference proteome</keyword>
<comment type="caution">
    <text evidence="4">The sequence shown here is derived from an EMBL/GenBank/DDBJ whole genome shotgun (WGS) entry which is preliminary data.</text>
</comment>
<name>A0A2W2AFB0_9BACT</name>
<dbReference type="PANTHER" id="PTHR36509">
    <property type="entry name" value="BLL3101 PROTEIN"/>
    <property type="match status" value="1"/>
</dbReference>
<feature type="chain" id="PRO_5015839122" description="DUF1254 domain-containing protein" evidence="1">
    <location>
        <begin position="19"/>
        <end position="467"/>
    </location>
</feature>
<protein>
    <recommendedName>
        <fullName evidence="6">DUF1254 domain-containing protein</fullName>
    </recommendedName>
</protein>
<dbReference type="InterPro" id="IPR010679">
    <property type="entry name" value="DUF1254"/>
</dbReference>
<dbReference type="SUPFAM" id="SSF160935">
    <property type="entry name" value="VPA0735-like"/>
    <property type="match status" value="1"/>
</dbReference>
<feature type="domain" description="DUF1254" evidence="3">
    <location>
        <begin position="75"/>
        <end position="205"/>
    </location>
</feature>
<dbReference type="PANTHER" id="PTHR36509:SF2">
    <property type="entry name" value="BLL3101 PROTEIN"/>
    <property type="match status" value="1"/>
</dbReference>
<dbReference type="AlphaFoldDB" id="A0A2W2AFB0"/>
<dbReference type="InterPro" id="IPR037049">
    <property type="entry name" value="DUF1214_C_sf"/>
</dbReference>